<dbReference type="Pfam" id="PF00196">
    <property type="entry name" value="GerE"/>
    <property type="match status" value="1"/>
</dbReference>
<organism evidence="4 5">
    <name type="scientific">Amycolatopsis suaedae</name>
    <dbReference type="NCBI Taxonomy" id="2510978"/>
    <lineage>
        <taxon>Bacteria</taxon>
        <taxon>Bacillati</taxon>
        <taxon>Actinomycetota</taxon>
        <taxon>Actinomycetes</taxon>
        <taxon>Pseudonocardiales</taxon>
        <taxon>Pseudonocardiaceae</taxon>
        <taxon>Amycolatopsis</taxon>
    </lineage>
</organism>
<dbReference type="Gene3D" id="1.10.10.10">
    <property type="entry name" value="Winged helix-like DNA-binding domain superfamily/Winged helix DNA-binding domain"/>
    <property type="match status" value="1"/>
</dbReference>
<dbReference type="PANTHER" id="PTHR16305:SF35">
    <property type="entry name" value="TRANSCRIPTIONAL ACTIVATOR DOMAIN"/>
    <property type="match status" value="1"/>
</dbReference>
<keyword evidence="1" id="KW-0547">Nucleotide-binding</keyword>
<dbReference type="AlphaFoldDB" id="A0A4Q7IXW0"/>
<dbReference type="GO" id="GO:0006355">
    <property type="term" value="P:regulation of DNA-templated transcription"/>
    <property type="evidence" value="ECO:0007669"/>
    <property type="project" value="InterPro"/>
</dbReference>
<gene>
    <name evidence="4" type="ORF">EWH70_32230</name>
</gene>
<evidence type="ECO:0000259" key="3">
    <source>
        <dbReference type="PROSITE" id="PS50043"/>
    </source>
</evidence>
<accession>A0A4Q7IXW0</accession>
<dbReference type="InterPro" id="IPR027417">
    <property type="entry name" value="P-loop_NTPase"/>
</dbReference>
<dbReference type="OrthoDB" id="5476461at2"/>
<dbReference type="RefSeq" id="WP_130479356.1">
    <property type="nucleotide sequence ID" value="NZ_SFCC01000021.1"/>
</dbReference>
<dbReference type="SMART" id="SM00421">
    <property type="entry name" value="HTH_LUXR"/>
    <property type="match status" value="1"/>
</dbReference>
<proteinExistence type="predicted"/>
<dbReference type="InterPro" id="IPR011990">
    <property type="entry name" value="TPR-like_helical_dom_sf"/>
</dbReference>
<dbReference type="InterPro" id="IPR036388">
    <property type="entry name" value="WH-like_DNA-bd_sf"/>
</dbReference>
<dbReference type="InterPro" id="IPR000792">
    <property type="entry name" value="Tscrpt_reg_LuxR_C"/>
</dbReference>
<dbReference type="GO" id="GO:0005524">
    <property type="term" value="F:ATP binding"/>
    <property type="evidence" value="ECO:0007669"/>
    <property type="project" value="UniProtKB-KW"/>
</dbReference>
<dbReference type="InterPro" id="IPR016032">
    <property type="entry name" value="Sig_transdc_resp-reg_C-effctor"/>
</dbReference>
<dbReference type="Pfam" id="PF13191">
    <property type="entry name" value="AAA_16"/>
    <property type="match status" value="1"/>
</dbReference>
<dbReference type="InterPro" id="IPR041664">
    <property type="entry name" value="AAA_16"/>
</dbReference>
<reference evidence="4 5" key="1">
    <citation type="submission" date="2019-02" db="EMBL/GenBank/DDBJ databases">
        <title>Draft genome sequence of Amycolatopsis sp. 8-3EHSu isolated from roots of Suaeda maritima.</title>
        <authorList>
            <person name="Duangmal K."/>
            <person name="Chantavorakit T."/>
        </authorList>
    </citation>
    <scope>NUCLEOTIDE SEQUENCE [LARGE SCALE GENOMIC DNA]</scope>
    <source>
        <strain evidence="4 5">8-3EHSu</strain>
    </source>
</reference>
<dbReference type="Proteomes" id="UP000292003">
    <property type="component" value="Unassembled WGS sequence"/>
</dbReference>
<keyword evidence="2" id="KW-0067">ATP-binding</keyword>
<sequence>MGIQVVSPVFVGRDEEARTLAAAAADVAAGRPAAVLVGGEAGVGKSRLVAEFTATLDARVLTGGCVEHGADGLPFSPFVAALRGLGDDDLDPAGREALAPLLPASARGPVAGGDEARPRLFEGVLRLLARMAEHRPVALVVEDAHWADRSSLDLLEFLVRNQQSVPSVLIVVTHRSVELDRAHPLRRLAAELSRVPWVRRISLARLSRQEVLGQMRHILDREPDPALVTSVYERSGGNPLFVEALLNSGEPGGVPASLQDLLLAGVERLPGDAVHIAQVVAVSTVSVCDPLLTAVTDLSGRPLADAIRAAVDAAVLAVEGDGYRFRHALMGDAVAAGLLPGERRDLHRRYAEALKSDPALSAGAPSFTELARHLFEAGDTAGALCAAWNAAADAGRSLAYAEQLQMHEQVLAAWDRVPDAAGRIGADRLAVLEKAVEAAYRAGEHVRGEQLATEALDLVDAGRERVRAALLLSQRGRLRAELGMDESLDDHRAAVRLAPDDHPARGFLLNALASRLLDVPLPDEARAAAEQARDAARASGDDPTEASALITLATLDARSGDLDTQLPKLARARSIAENIGAHRVTLRALHCETALHLTFGRLDEAERLSRHALDVAYAAGLCRSTGTGHAAGLVGTLIAAGRWDDALESAAHALELAPPPATHAHLVALKGFVALHRGDPAAAERAVGTCRDLLGDHLRLPDDPLLLPGLDAARLLAQDRLDAACAVVEKALEEPQLAATTYSSWPLLLTGTRVACAVADTGRGATLLDRLRETAAALPVAGPVQAADALAVTAEAAGPADRAAADAATAACASLGQPLRHAYALLGSARAALAEGDRDAAADALRTATALAGKLGATPLAGAAADLARRARLAVGGERPDAPRFGLTARETEILGLVAQGRSNREIAEALFISAKTASVHVSNILGKLGVANRVEAAAQAHKHGLGVAI</sequence>
<name>A0A4Q7IXW0_9PSEU</name>
<dbReference type="Gene3D" id="1.25.40.10">
    <property type="entry name" value="Tetratricopeptide repeat domain"/>
    <property type="match status" value="1"/>
</dbReference>
<dbReference type="SUPFAM" id="SSF52540">
    <property type="entry name" value="P-loop containing nucleoside triphosphate hydrolases"/>
    <property type="match status" value="1"/>
</dbReference>
<dbReference type="GO" id="GO:0005737">
    <property type="term" value="C:cytoplasm"/>
    <property type="evidence" value="ECO:0007669"/>
    <property type="project" value="TreeGrafter"/>
</dbReference>
<dbReference type="PRINTS" id="PR00038">
    <property type="entry name" value="HTHLUXR"/>
</dbReference>
<keyword evidence="5" id="KW-1185">Reference proteome</keyword>
<evidence type="ECO:0000256" key="1">
    <source>
        <dbReference type="ARBA" id="ARBA00022741"/>
    </source>
</evidence>
<evidence type="ECO:0000256" key="2">
    <source>
        <dbReference type="ARBA" id="ARBA00022840"/>
    </source>
</evidence>
<feature type="domain" description="HTH luxR-type" evidence="3">
    <location>
        <begin position="880"/>
        <end position="945"/>
    </location>
</feature>
<dbReference type="SUPFAM" id="SSF48452">
    <property type="entry name" value="TPR-like"/>
    <property type="match status" value="2"/>
</dbReference>
<dbReference type="PANTHER" id="PTHR16305">
    <property type="entry name" value="TESTICULAR SOLUBLE ADENYLYL CYCLASE"/>
    <property type="match status" value="1"/>
</dbReference>
<protein>
    <submittedName>
        <fullName evidence="4">Helix-turn-helix transcriptional regulator</fullName>
    </submittedName>
</protein>
<comment type="caution">
    <text evidence="4">The sequence shown here is derived from an EMBL/GenBank/DDBJ whole genome shotgun (WGS) entry which is preliminary data.</text>
</comment>
<dbReference type="SUPFAM" id="SSF46894">
    <property type="entry name" value="C-terminal effector domain of the bipartite response regulators"/>
    <property type="match status" value="1"/>
</dbReference>
<dbReference type="CDD" id="cd06170">
    <property type="entry name" value="LuxR_C_like"/>
    <property type="match status" value="1"/>
</dbReference>
<dbReference type="PROSITE" id="PS50043">
    <property type="entry name" value="HTH_LUXR_2"/>
    <property type="match status" value="1"/>
</dbReference>
<evidence type="ECO:0000313" key="4">
    <source>
        <dbReference type="EMBL" id="RZQ59791.1"/>
    </source>
</evidence>
<evidence type="ECO:0000313" key="5">
    <source>
        <dbReference type="Proteomes" id="UP000292003"/>
    </source>
</evidence>
<dbReference type="GO" id="GO:0004016">
    <property type="term" value="F:adenylate cyclase activity"/>
    <property type="evidence" value="ECO:0007669"/>
    <property type="project" value="TreeGrafter"/>
</dbReference>
<dbReference type="GO" id="GO:0003677">
    <property type="term" value="F:DNA binding"/>
    <property type="evidence" value="ECO:0007669"/>
    <property type="project" value="InterPro"/>
</dbReference>
<dbReference type="EMBL" id="SFCC01000021">
    <property type="protein sequence ID" value="RZQ59791.1"/>
    <property type="molecule type" value="Genomic_DNA"/>
</dbReference>